<dbReference type="EMBL" id="CAACVS010000102">
    <property type="protein sequence ID" value="VEU36733.1"/>
    <property type="molecule type" value="Genomic_DNA"/>
</dbReference>
<gene>
    <name evidence="7" type="ORF">PSNMU_V1.4_AUG-EV-PASAV3_0035030</name>
</gene>
<dbReference type="OrthoDB" id="7862313at2759"/>
<dbReference type="InterPro" id="IPR000300">
    <property type="entry name" value="IPPc"/>
</dbReference>
<name>A0A448Z3U5_9STRA</name>
<dbReference type="InterPro" id="IPR048869">
    <property type="entry name" value="OCRL-1_2_ASH"/>
</dbReference>
<keyword evidence="4" id="KW-0968">Cytoplasmic vesicle</keyword>
<dbReference type="SMART" id="SM00128">
    <property type="entry name" value="IPPc"/>
    <property type="match status" value="1"/>
</dbReference>
<evidence type="ECO:0000256" key="1">
    <source>
        <dbReference type="ARBA" id="ARBA00004146"/>
    </source>
</evidence>
<comment type="subcellular location">
    <subcellularLocation>
        <location evidence="2">Cytoplasmic vesicle</location>
        <location evidence="2">Phagosome membrane</location>
    </subcellularLocation>
    <subcellularLocation>
        <location evidence="1">Early endosome membrane</location>
    </subcellularLocation>
</comment>
<keyword evidence="3" id="KW-0967">Endosome</keyword>
<evidence type="ECO:0000256" key="4">
    <source>
        <dbReference type="ARBA" id="ARBA00023329"/>
    </source>
</evidence>
<evidence type="ECO:0000256" key="5">
    <source>
        <dbReference type="SAM" id="MobiDB-lite"/>
    </source>
</evidence>
<evidence type="ECO:0000313" key="7">
    <source>
        <dbReference type="EMBL" id="VEU36733.1"/>
    </source>
</evidence>
<dbReference type="Gene3D" id="2.60.40.10">
    <property type="entry name" value="Immunoglobulins"/>
    <property type="match status" value="1"/>
</dbReference>
<dbReference type="SMART" id="SM00324">
    <property type="entry name" value="RhoGAP"/>
    <property type="match status" value="1"/>
</dbReference>
<feature type="domain" description="Rho-GAP" evidence="6">
    <location>
        <begin position="654"/>
        <end position="847"/>
    </location>
</feature>
<dbReference type="GO" id="GO:0046856">
    <property type="term" value="P:phosphatidylinositol dephosphorylation"/>
    <property type="evidence" value="ECO:0007669"/>
    <property type="project" value="InterPro"/>
</dbReference>
<dbReference type="GO" id="GO:0031901">
    <property type="term" value="C:early endosome membrane"/>
    <property type="evidence" value="ECO:0007669"/>
    <property type="project" value="UniProtKB-SubCell"/>
</dbReference>
<dbReference type="InterPro" id="IPR013783">
    <property type="entry name" value="Ig-like_fold"/>
</dbReference>
<evidence type="ECO:0000256" key="3">
    <source>
        <dbReference type="ARBA" id="ARBA00022753"/>
    </source>
</evidence>
<feature type="compositionally biased region" description="Polar residues" evidence="5">
    <location>
        <begin position="1"/>
        <end position="18"/>
    </location>
</feature>
<dbReference type="GO" id="GO:0030670">
    <property type="term" value="C:phagocytic vesicle membrane"/>
    <property type="evidence" value="ECO:0007669"/>
    <property type="project" value="UniProtKB-SubCell"/>
</dbReference>
<evidence type="ECO:0000313" key="8">
    <source>
        <dbReference type="Proteomes" id="UP000291116"/>
    </source>
</evidence>
<feature type="compositionally biased region" description="Low complexity" evidence="5">
    <location>
        <begin position="19"/>
        <end position="75"/>
    </location>
</feature>
<feature type="compositionally biased region" description="Polar residues" evidence="5">
    <location>
        <begin position="84"/>
        <end position="99"/>
    </location>
</feature>
<dbReference type="InterPro" id="IPR000198">
    <property type="entry name" value="RhoGAP_dom"/>
</dbReference>
<sequence length="847" mass="96135">MSNNQNNSGVPNWALSPSQQQQQQQYNPQQQQQQQYNHQQQQQQQQQHYQQRPPPQQQQRQPHPAAAPHPQQQQAAIPHGAATPQPSALQPVAPSQPSGENKRRNEAANKVLVTRTPDEETEDGRIRNREAMAKIRDAWVYKQVRERAREFTEYRQSTIFVGTWNVNAKGKEESLREWICGDWMRHNLMPDIVVVGFQEIVDLNAVNVAVGNKTEQRTQYWSDQLLQTLNPSHNQHGQPLAPQYSLVMQRSLVGLLICLFVKVQHRPRCKAVASDSVGVGVMGMMGNKGGVSVRLQFYDSNICFICSHLAAHRENVAGRNADFLNVLQKTSFEVGEEVVRETIRNGSMSQWALGTSSVSATDHDVVFWLGDLNYRIDESMPVEKVLELSIQKRLDPLRPLDQLNVERKEGRAFQGFEEGVLNFVPTYKYQPGTDVYEQRPEKKLRAPAWCDRILWMSPDDPQHIQQLTYNRSETPNCSDHKPVYSTLRCTVKDVVVEKRERIYKELLGLLDQFENQSLPMVGLDTTELDFGAVRYEQSVTLPIRITNTGKVCAQYRFVTKLDENFLCKSWMTITPTYGMLIPGETAATINVTVTIDNKTAQLLNGGREVLDDVLILRLENGRDYYITVKGTYARSCFGMTLDEMVLYKDPIRTIPLDPIERAGQFPNESDISPSNALCIPKELWRVVDAIYEKGLQTPELFSTAGIPAEVAHIREALDTGSPFSSPYSIHSYVECFTKLLSSLSAPVIPPSMFPMVEINSENIQSMSRKFLEVLTPVHYNVLVYVMSFFREVLLYRDRNGLTAAKIARICCQCCSPTPANVVLETTMVQRQAGMHLILLHLLETSSI</sequence>
<dbReference type="SUPFAM" id="SSF48350">
    <property type="entry name" value="GTPase activation domain, GAP"/>
    <property type="match status" value="1"/>
</dbReference>
<dbReference type="PANTHER" id="PTHR11200">
    <property type="entry name" value="INOSITOL 5-PHOSPHATASE"/>
    <property type="match status" value="1"/>
</dbReference>
<dbReference type="SUPFAM" id="SSF56219">
    <property type="entry name" value="DNase I-like"/>
    <property type="match status" value="1"/>
</dbReference>
<dbReference type="AlphaFoldDB" id="A0A448Z3U5"/>
<protein>
    <recommendedName>
        <fullName evidence="6">Rho-GAP domain-containing protein</fullName>
    </recommendedName>
</protein>
<dbReference type="GO" id="GO:0007165">
    <property type="term" value="P:signal transduction"/>
    <property type="evidence" value="ECO:0007669"/>
    <property type="project" value="InterPro"/>
</dbReference>
<reference evidence="7 8" key="1">
    <citation type="submission" date="2019-01" db="EMBL/GenBank/DDBJ databases">
        <authorList>
            <person name="Ferrante I. M."/>
        </authorList>
    </citation>
    <scope>NUCLEOTIDE SEQUENCE [LARGE SCALE GENOMIC DNA]</scope>
    <source>
        <strain evidence="7 8">B856</strain>
    </source>
</reference>
<dbReference type="Pfam" id="PF22669">
    <property type="entry name" value="Exo_endo_phos2"/>
    <property type="match status" value="1"/>
</dbReference>
<feature type="region of interest" description="Disordered" evidence="5">
    <location>
        <begin position="1"/>
        <end position="126"/>
    </location>
</feature>
<dbReference type="Proteomes" id="UP000291116">
    <property type="component" value="Unassembled WGS sequence"/>
</dbReference>
<dbReference type="PANTHER" id="PTHR11200:SF300">
    <property type="entry name" value="TYPE II INOSITOL 1,4,5-TRISPHOSPHATE 5-PHOSPHATASE"/>
    <property type="match status" value="1"/>
</dbReference>
<dbReference type="GO" id="GO:0004439">
    <property type="term" value="F:phosphatidylinositol-4,5-bisphosphate 5-phosphatase activity"/>
    <property type="evidence" value="ECO:0007669"/>
    <property type="project" value="TreeGrafter"/>
</dbReference>
<dbReference type="Gene3D" id="3.60.10.10">
    <property type="entry name" value="Endonuclease/exonuclease/phosphatase"/>
    <property type="match status" value="1"/>
</dbReference>
<organism evidence="7 8">
    <name type="scientific">Pseudo-nitzschia multistriata</name>
    <dbReference type="NCBI Taxonomy" id="183589"/>
    <lineage>
        <taxon>Eukaryota</taxon>
        <taxon>Sar</taxon>
        <taxon>Stramenopiles</taxon>
        <taxon>Ochrophyta</taxon>
        <taxon>Bacillariophyta</taxon>
        <taxon>Bacillariophyceae</taxon>
        <taxon>Bacillariophycidae</taxon>
        <taxon>Bacillariales</taxon>
        <taxon>Bacillariaceae</taxon>
        <taxon>Pseudo-nitzschia</taxon>
    </lineage>
</organism>
<keyword evidence="8" id="KW-1185">Reference proteome</keyword>
<dbReference type="Pfam" id="PF00620">
    <property type="entry name" value="RhoGAP"/>
    <property type="match status" value="1"/>
</dbReference>
<dbReference type="InterPro" id="IPR036691">
    <property type="entry name" value="Endo/exonu/phosph_ase_sf"/>
</dbReference>
<dbReference type="Gene3D" id="1.10.555.10">
    <property type="entry name" value="Rho GTPase activation protein"/>
    <property type="match status" value="1"/>
</dbReference>
<dbReference type="InterPro" id="IPR008936">
    <property type="entry name" value="Rho_GTPase_activation_prot"/>
</dbReference>
<dbReference type="Pfam" id="PF21310">
    <property type="entry name" value="OCRL-like_ASH"/>
    <property type="match status" value="1"/>
</dbReference>
<evidence type="ECO:0000256" key="2">
    <source>
        <dbReference type="ARBA" id="ARBA00004580"/>
    </source>
</evidence>
<evidence type="ECO:0000259" key="6">
    <source>
        <dbReference type="PROSITE" id="PS50238"/>
    </source>
</evidence>
<dbReference type="InterPro" id="IPR046985">
    <property type="entry name" value="IP5"/>
</dbReference>
<dbReference type="PROSITE" id="PS50238">
    <property type="entry name" value="RHOGAP"/>
    <property type="match status" value="1"/>
</dbReference>
<accession>A0A448Z3U5</accession>
<proteinExistence type="predicted"/>